<dbReference type="AlphaFoldDB" id="A0A6B3VRD8"/>
<evidence type="ECO:0000313" key="4">
    <source>
        <dbReference type="Proteomes" id="UP000570010"/>
    </source>
</evidence>
<proteinExistence type="predicted"/>
<dbReference type="EMBL" id="JACEIO010000007">
    <property type="protein sequence ID" value="MBA4536493.1"/>
    <property type="molecule type" value="Genomic_DNA"/>
</dbReference>
<protein>
    <submittedName>
        <fullName evidence="2">Uncharacterized protein</fullName>
    </submittedName>
</protein>
<organism evidence="2 3">
    <name type="scientific">Bacillus aquiflavi</name>
    <dbReference type="NCBI Taxonomy" id="2672567"/>
    <lineage>
        <taxon>Bacteria</taxon>
        <taxon>Bacillati</taxon>
        <taxon>Bacillota</taxon>
        <taxon>Bacilli</taxon>
        <taxon>Bacillales</taxon>
        <taxon>Bacillaceae</taxon>
        <taxon>Bacillus</taxon>
    </lineage>
</organism>
<evidence type="ECO:0000313" key="3">
    <source>
        <dbReference type="Proteomes" id="UP000472971"/>
    </source>
</evidence>
<reference evidence="1 4" key="2">
    <citation type="submission" date="2020-07" db="EMBL/GenBank/DDBJ databases">
        <authorList>
            <person name="Feng H."/>
        </authorList>
    </citation>
    <scope>NUCLEOTIDE SEQUENCE [LARGE SCALE GENOMIC DNA]</scope>
    <source>
        <strain evidence="1">S-12</strain>
        <strain evidence="4">s-12</strain>
    </source>
</reference>
<reference evidence="2 3" key="1">
    <citation type="submission" date="2020-02" db="EMBL/GenBank/DDBJ databases">
        <title>Bacillus aquiflavi sp. nov., isolated from yellow water of strong flavor Chinese baijiu in Yibin region of China.</title>
        <authorList>
            <person name="Xie J."/>
        </authorList>
    </citation>
    <scope>NUCLEOTIDE SEQUENCE [LARGE SCALE GENOMIC DNA]</scope>
    <source>
        <strain evidence="2 3">3H-10</strain>
    </source>
</reference>
<dbReference type="Proteomes" id="UP000570010">
    <property type="component" value="Unassembled WGS sequence"/>
</dbReference>
<keyword evidence="3" id="KW-1185">Reference proteome</keyword>
<sequence>MMMKFKPEIEKALVKINFVEKYEALSNSSREVYDLEEIIVDLDKLKIEEIFNELGYTSKYVKKENFYKVGEYGDKKDIYFAFHISINVDVLEFIWVVYHNNELRLGMPWAAYSRLLISPNTIIKPPLFSDYGELKKILVKSLEMYEQFKDVLIEEYM</sequence>
<dbReference type="Proteomes" id="UP000472971">
    <property type="component" value="Unassembled WGS sequence"/>
</dbReference>
<comment type="caution">
    <text evidence="2">The sequence shown here is derived from an EMBL/GenBank/DDBJ whole genome shotgun (WGS) entry which is preliminary data.</text>
</comment>
<dbReference type="EMBL" id="JAAIWN010000007">
    <property type="protein sequence ID" value="NEY80860.1"/>
    <property type="molecule type" value="Genomic_DNA"/>
</dbReference>
<accession>A0A6B3VRD8</accession>
<evidence type="ECO:0000313" key="1">
    <source>
        <dbReference type="EMBL" id="MBA4536493.1"/>
    </source>
</evidence>
<name>A0A6B3VRD8_9BACI</name>
<evidence type="ECO:0000313" key="2">
    <source>
        <dbReference type="EMBL" id="NEY80860.1"/>
    </source>
</evidence>
<gene>
    <name evidence="2" type="ORF">G4D64_04815</name>
    <name evidence="1" type="ORF">H1Z61_04855</name>
</gene>